<feature type="region of interest" description="Disordered" evidence="7">
    <location>
        <begin position="106"/>
        <end position="167"/>
    </location>
</feature>
<dbReference type="PANTHER" id="PTHR12493:SF0">
    <property type="entry name" value="CUE DOMAIN-CONTAINING PROTEIN 2"/>
    <property type="match status" value="1"/>
</dbReference>
<accession>A0A9Q1BSA7</accession>
<gene>
    <name evidence="9" type="ORF">HOLleu_25069</name>
</gene>
<dbReference type="CDD" id="cd14367">
    <property type="entry name" value="CUE_CUED2"/>
    <property type="match status" value="1"/>
</dbReference>
<reference evidence="9" key="1">
    <citation type="submission" date="2021-10" db="EMBL/GenBank/DDBJ databases">
        <title>Tropical sea cucumber genome reveals ecological adaptation and Cuvierian tubules defense mechanism.</title>
        <authorList>
            <person name="Chen T."/>
        </authorList>
    </citation>
    <scope>NUCLEOTIDE SEQUENCE</scope>
    <source>
        <strain evidence="9">Nanhai2018</strain>
        <tissue evidence="9">Muscle</tissue>
    </source>
</reference>
<dbReference type="InterPro" id="IPR003892">
    <property type="entry name" value="CUE"/>
</dbReference>
<dbReference type="GO" id="GO:0005634">
    <property type="term" value="C:nucleus"/>
    <property type="evidence" value="ECO:0007669"/>
    <property type="project" value="UniProtKB-SubCell"/>
</dbReference>
<dbReference type="EMBL" id="JAIZAY010000012">
    <property type="protein sequence ID" value="KAJ8031763.1"/>
    <property type="molecule type" value="Genomic_DNA"/>
</dbReference>
<evidence type="ECO:0000313" key="10">
    <source>
        <dbReference type="Proteomes" id="UP001152320"/>
    </source>
</evidence>
<keyword evidence="5" id="KW-0833">Ubl conjugation pathway</keyword>
<evidence type="ECO:0000256" key="6">
    <source>
        <dbReference type="ARBA" id="ARBA00023242"/>
    </source>
</evidence>
<feature type="compositionally biased region" description="Polar residues" evidence="7">
    <location>
        <begin position="299"/>
        <end position="310"/>
    </location>
</feature>
<sequence>MSMYDLEVSSLSNHEKKVLNALGKFVNTHRPGASLSAIDDIVLSYVVGVLEDITSDDEFDVDSFVEMIAAYIPGFEEIEVAVVCEWMFALSSQLLKKDEENLPNEVAVPNLEPEAPSVTETTLPKKCHEEPSDTGTNSDDISDKSYSHPEKVGRSTSEDDDADVDEDPLSSLAEDMKIWDHNVTSGFQKVTTCGTEDQCQQILEVVPNASLEEVRESLYQSGGDLEQAVENLMDRMVLQETSQSQIKGKLDFQKSPDSQVVFITKSKRPEQKRKKHRRKNTKEKDVTSHDDQDRPLNKSDVTQNQISDGNVNRDGIQHLLDLFPSASSMDAQQCLAIANGDIEGAAQLLLERVNSGEIQPKPIYPKLQKPRAVDEKKQRELLLQKYAFVDTEEDKKDHRPFLPKPSKKKMVRYFDSRPVTLKGERFFEVKDS</sequence>
<dbReference type="InterPro" id="IPR039805">
    <property type="entry name" value="CUE_CUED2"/>
</dbReference>
<name>A0A9Q1BSA7_HOLLE</name>
<evidence type="ECO:0000256" key="4">
    <source>
        <dbReference type="ARBA" id="ARBA00022490"/>
    </source>
</evidence>
<feature type="compositionally biased region" description="Basic and acidic residues" evidence="7">
    <location>
        <begin position="141"/>
        <end position="157"/>
    </location>
</feature>
<dbReference type="AlphaFoldDB" id="A0A9Q1BSA7"/>
<feature type="compositionally biased region" description="Basic and acidic residues" evidence="7">
    <location>
        <begin position="282"/>
        <end position="297"/>
    </location>
</feature>
<comment type="caution">
    <text evidence="9">The sequence shown here is derived from an EMBL/GenBank/DDBJ whole genome shotgun (WGS) entry which is preliminary data.</text>
</comment>
<comment type="similarity">
    <text evidence="3">Belongs to the CUEDC2 family.</text>
</comment>
<evidence type="ECO:0000256" key="2">
    <source>
        <dbReference type="ARBA" id="ARBA00004496"/>
    </source>
</evidence>
<comment type="subcellular location">
    <subcellularLocation>
        <location evidence="2">Cytoplasm</location>
    </subcellularLocation>
    <subcellularLocation>
        <location evidence="1">Nucleus</location>
    </subcellularLocation>
</comment>
<protein>
    <submittedName>
        <fullName evidence="9">CUE domain-containing protein 2</fullName>
    </submittedName>
</protein>
<dbReference type="GO" id="GO:0043130">
    <property type="term" value="F:ubiquitin binding"/>
    <property type="evidence" value="ECO:0007669"/>
    <property type="project" value="InterPro"/>
</dbReference>
<evidence type="ECO:0000256" key="3">
    <source>
        <dbReference type="ARBA" id="ARBA00006106"/>
    </source>
</evidence>
<dbReference type="OrthoDB" id="10060331at2759"/>
<organism evidence="9 10">
    <name type="scientific">Holothuria leucospilota</name>
    <name type="common">Black long sea cucumber</name>
    <name type="synonym">Mertensiothuria leucospilota</name>
    <dbReference type="NCBI Taxonomy" id="206669"/>
    <lineage>
        <taxon>Eukaryota</taxon>
        <taxon>Metazoa</taxon>
        <taxon>Echinodermata</taxon>
        <taxon>Eleutherozoa</taxon>
        <taxon>Echinozoa</taxon>
        <taxon>Holothuroidea</taxon>
        <taxon>Aspidochirotacea</taxon>
        <taxon>Aspidochirotida</taxon>
        <taxon>Holothuriidae</taxon>
        <taxon>Holothuria</taxon>
    </lineage>
</organism>
<evidence type="ECO:0000256" key="7">
    <source>
        <dbReference type="SAM" id="MobiDB-lite"/>
    </source>
</evidence>
<evidence type="ECO:0000259" key="8">
    <source>
        <dbReference type="PROSITE" id="PS51140"/>
    </source>
</evidence>
<feature type="domain" description="CUE" evidence="8">
    <location>
        <begin position="194"/>
        <end position="236"/>
    </location>
</feature>
<feature type="compositionally biased region" description="Basic residues" evidence="7">
    <location>
        <begin position="270"/>
        <end position="281"/>
    </location>
</feature>
<proteinExistence type="inferred from homology"/>
<feature type="domain" description="CUE" evidence="8">
    <location>
        <begin position="311"/>
        <end position="354"/>
    </location>
</feature>
<keyword evidence="10" id="KW-1185">Reference proteome</keyword>
<evidence type="ECO:0000256" key="5">
    <source>
        <dbReference type="ARBA" id="ARBA00022786"/>
    </source>
</evidence>
<feature type="region of interest" description="Disordered" evidence="7">
    <location>
        <begin position="258"/>
        <end position="310"/>
    </location>
</feature>
<keyword evidence="6" id="KW-0539">Nucleus</keyword>
<dbReference type="Proteomes" id="UP001152320">
    <property type="component" value="Chromosome 12"/>
</dbReference>
<evidence type="ECO:0000256" key="1">
    <source>
        <dbReference type="ARBA" id="ARBA00004123"/>
    </source>
</evidence>
<evidence type="ECO:0000313" key="9">
    <source>
        <dbReference type="EMBL" id="KAJ8031763.1"/>
    </source>
</evidence>
<keyword evidence="4" id="KW-0963">Cytoplasm</keyword>
<feature type="compositionally biased region" description="Acidic residues" evidence="7">
    <location>
        <begin position="158"/>
        <end position="167"/>
    </location>
</feature>
<dbReference type="PROSITE" id="PS51140">
    <property type="entry name" value="CUE"/>
    <property type="match status" value="2"/>
</dbReference>
<dbReference type="PANTHER" id="PTHR12493">
    <property type="entry name" value="CUE DOMAIN CONTAINING 2"/>
    <property type="match status" value="1"/>
</dbReference>
<dbReference type="GO" id="GO:0005737">
    <property type="term" value="C:cytoplasm"/>
    <property type="evidence" value="ECO:0007669"/>
    <property type="project" value="UniProtKB-SubCell"/>
</dbReference>